<dbReference type="Proteomes" id="UP000886998">
    <property type="component" value="Unassembled WGS sequence"/>
</dbReference>
<sequence length="111" mass="13619">MGYNCHNPTTIQRLSGGYNNRDILDFDARRRDRLSSSTWKNFQLSQIFVSSWVGHWTWYSLYTAEFFHNCNRVLLVLLEQFYLHRFFFQRRHGKQHTEKQYFSSRIRLSFI</sequence>
<gene>
    <name evidence="1" type="ORF">TNIN_262591</name>
</gene>
<dbReference type="AlphaFoldDB" id="A0A8X6MAN9"/>
<keyword evidence="2" id="KW-1185">Reference proteome</keyword>
<protein>
    <submittedName>
        <fullName evidence="1">Uncharacterized protein</fullName>
    </submittedName>
</protein>
<organism evidence="1 2">
    <name type="scientific">Trichonephila inaurata madagascariensis</name>
    <dbReference type="NCBI Taxonomy" id="2747483"/>
    <lineage>
        <taxon>Eukaryota</taxon>
        <taxon>Metazoa</taxon>
        <taxon>Ecdysozoa</taxon>
        <taxon>Arthropoda</taxon>
        <taxon>Chelicerata</taxon>
        <taxon>Arachnida</taxon>
        <taxon>Araneae</taxon>
        <taxon>Araneomorphae</taxon>
        <taxon>Entelegynae</taxon>
        <taxon>Araneoidea</taxon>
        <taxon>Nephilidae</taxon>
        <taxon>Trichonephila</taxon>
        <taxon>Trichonephila inaurata</taxon>
    </lineage>
</organism>
<dbReference type="OrthoDB" id="6467102at2759"/>
<evidence type="ECO:0000313" key="1">
    <source>
        <dbReference type="EMBL" id="GFS37185.1"/>
    </source>
</evidence>
<reference evidence="1" key="1">
    <citation type="submission" date="2020-08" db="EMBL/GenBank/DDBJ databases">
        <title>Multicomponent nature underlies the extraordinary mechanical properties of spider dragline silk.</title>
        <authorList>
            <person name="Kono N."/>
            <person name="Nakamura H."/>
            <person name="Mori M."/>
            <person name="Yoshida Y."/>
            <person name="Ohtoshi R."/>
            <person name="Malay A.D."/>
            <person name="Moran D.A.P."/>
            <person name="Tomita M."/>
            <person name="Numata K."/>
            <person name="Arakawa K."/>
        </authorList>
    </citation>
    <scope>NUCLEOTIDE SEQUENCE</scope>
</reference>
<proteinExistence type="predicted"/>
<name>A0A8X6MAN9_9ARAC</name>
<comment type="caution">
    <text evidence="1">The sequence shown here is derived from an EMBL/GenBank/DDBJ whole genome shotgun (WGS) entry which is preliminary data.</text>
</comment>
<accession>A0A8X6MAN9</accession>
<evidence type="ECO:0000313" key="2">
    <source>
        <dbReference type="Proteomes" id="UP000886998"/>
    </source>
</evidence>
<dbReference type="EMBL" id="BMAV01024932">
    <property type="protein sequence ID" value="GFS37185.1"/>
    <property type="molecule type" value="Genomic_DNA"/>
</dbReference>